<dbReference type="InterPro" id="IPR000210">
    <property type="entry name" value="BTB/POZ_dom"/>
</dbReference>
<dbReference type="InterPro" id="IPR011333">
    <property type="entry name" value="SKP1/BTB/POZ_sf"/>
</dbReference>
<dbReference type="GeneID" id="93586959"/>
<dbReference type="PANTHER" id="PTHR46375">
    <property type="entry name" value="KELCH REPEAT AND BTB DOMAIN-CONTAINING PROTEIN 13-RELATED"/>
    <property type="match status" value="1"/>
</dbReference>
<dbReference type="AlphaFoldDB" id="A0A437A5C9"/>
<dbReference type="Proteomes" id="UP000283090">
    <property type="component" value="Unassembled WGS sequence"/>
</dbReference>
<sequence>MSSENNSMAFKKTPLYLYSKPDLTIAVGDSDIEVHEYVLASQSEFFKAALRSGLEESQKRRITLPEIQPNIMLIVLNWLYRAPPTSHYSIHASHTQDEFSSESAQALKDILQAFDFLQINGAERDYCKLVEESLQKIGTHDRLQINGSDAKSIVIQLNEVYKAKGSISKKALGRLVNGIYAERRSFAVPNDFMSASEQLPDPNGRCFRDISLAFARSKCGYS</sequence>
<dbReference type="VEuPathDB" id="FungiDB:DFL_004648"/>
<evidence type="ECO:0000259" key="1">
    <source>
        <dbReference type="PROSITE" id="PS50097"/>
    </source>
</evidence>
<proteinExistence type="predicted"/>
<accession>A0A437A5C9</accession>
<dbReference type="SUPFAM" id="SSF54695">
    <property type="entry name" value="POZ domain"/>
    <property type="match status" value="1"/>
</dbReference>
<dbReference type="CDD" id="cd18186">
    <property type="entry name" value="BTB_POZ_ZBTB_KLHL-like"/>
    <property type="match status" value="1"/>
</dbReference>
<dbReference type="RefSeq" id="XP_067491912.1">
    <property type="nucleotide sequence ID" value="XM_067633777.1"/>
</dbReference>
<protein>
    <recommendedName>
        <fullName evidence="1">BTB domain-containing protein</fullName>
    </recommendedName>
</protein>
<dbReference type="OrthoDB" id="1022638at2759"/>
<dbReference type="SMART" id="SM00225">
    <property type="entry name" value="BTB"/>
    <property type="match status" value="1"/>
</dbReference>
<dbReference type="EMBL" id="SAEB01000006">
    <property type="protein sequence ID" value="RVD86368.1"/>
    <property type="molecule type" value="Genomic_DNA"/>
</dbReference>
<reference evidence="2 3" key="1">
    <citation type="submission" date="2019-01" db="EMBL/GenBank/DDBJ databases">
        <title>Intercellular communication is required for trap formation in the nematode-trapping fungus Duddingtonia flagrans.</title>
        <authorList>
            <person name="Youssar L."/>
            <person name="Wernet V."/>
            <person name="Hensel N."/>
            <person name="Hildebrandt H.-G."/>
            <person name="Fischer R."/>
        </authorList>
    </citation>
    <scope>NUCLEOTIDE SEQUENCE [LARGE SCALE GENOMIC DNA]</scope>
    <source>
        <strain evidence="2 3">CBS H-5679</strain>
    </source>
</reference>
<organism evidence="2 3">
    <name type="scientific">Arthrobotrys flagrans</name>
    <name type="common">Nematode-trapping fungus</name>
    <name type="synonym">Trichothecium flagrans</name>
    <dbReference type="NCBI Taxonomy" id="97331"/>
    <lineage>
        <taxon>Eukaryota</taxon>
        <taxon>Fungi</taxon>
        <taxon>Dikarya</taxon>
        <taxon>Ascomycota</taxon>
        <taxon>Pezizomycotina</taxon>
        <taxon>Orbiliomycetes</taxon>
        <taxon>Orbiliales</taxon>
        <taxon>Orbiliaceae</taxon>
        <taxon>Arthrobotrys</taxon>
    </lineage>
</organism>
<evidence type="ECO:0000313" key="2">
    <source>
        <dbReference type="EMBL" id="RVD86368.1"/>
    </source>
</evidence>
<name>A0A437A5C9_ARTFL</name>
<dbReference type="Gene3D" id="3.30.710.10">
    <property type="entry name" value="Potassium Channel Kv1.1, Chain A"/>
    <property type="match status" value="1"/>
</dbReference>
<gene>
    <name evidence="2" type="ORF">DFL_004648</name>
</gene>
<dbReference type="InterPro" id="IPR052392">
    <property type="entry name" value="Kelch-BTB_domain-containing"/>
</dbReference>
<dbReference type="Pfam" id="PF00651">
    <property type="entry name" value="BTB"/>
    <property type="match status" value="1"/>
</dbReference>
<dbReference type="PROSITE" id="PS50097">
    <property type="entry name" value="BTB"/>
    <property type="match status" value="1"/>
</dbReference>
<dbReference type="PANTHER" id="PTHR46375:SF3">
    <property type="entry name" value="KELCH REPEAT AND BTB DOMAIN-CONTAINING PROTEIN 13"/>
    <property type="match status" value="1"/>
</dbReference>
<feature type="domain" description="BTB" evidence="1">
    <location>
        <begin position="21"/>
        <end position="80"/>
    </location>
</feature>
<keyword evidence="3" id="KW-1185">Reference proteome</keyword>
<evidence type="ECO:0000313" key="3">
    <source>
        <dbReference type="Proteomes" id="UP000283090"/>
    </source>
</evidence>
<comment type="caution">
    <text evidence="2">The sequence shown here is derived from an EMBL/GenBank/DDBJ whole genome shotgun (WGS) entry which is preliminary data.</text>
</comment>